<evidence type="ECO:0000313" key="1">
    <source>
        <dbReference type="EMBL" id="GAA47223.1"/>
    </source>
</evidence>
<evidence type="ECO:0000313" key="2">
    <source>
        <dbReference type="Proteomes" id="UP000008909"/>
    </source>
</evidence>
<organism evidence="1 2">
    <name type="scientific">Clonorchis sinensis</name>
    <name type="common">Chinese liver fluke</name>
    <dbReference type="NCBI Taxonomy" id="79923"/>
    <lineage>
        <taxon>Eukaryota</taxon>
        <taxon>Metazoa</taxon>
        <taxon>Spiralia</taxon>
        <taxon>Lophotrochozoa</taxon>
        <taxon>Platyhelminthes</taxon>
        <taxon>Trematoda</taxon>
        <taxon>Digenea</taxon>
        <taxon>Opisthorchiida</taxon>
        <taxon>Opisthorchiata</taxon>
        <taxon>Opisthorchiidae</taxon>
        <taxon>Clonorchis</taxon>
    </lineage>
</organism>
<reference key="2">
    <citation type="submission" date="2011-10" db="EMBL/GenBank/DDBJ databases">
        <title>The genome and transcriptome sequence of Clonorchis sinensis provide insights into the carcinogenic liver fluke.</title>
        <authorList>
            <person name="Wang X."/>
            <person name="Huang Y."/>
            <person name="Chen W."/>
            <person name="Liu H."/>
            <person name="Guo L."/>
            <person name="Chen Y."/>
            <person name="Luo F."/>
            <person name="Zhou W."/>
            <person name="Sun J."/>
            <person name="Mao Q."/>
            <person name="Liang P."/>
            <person name="Zhou C."/>
            <person name="Tian Y."/>
            <person name="Men J."/>
            <person name="Lv X."/>
            <person name="Huang L."/>
            <person name="Zhou J."/>
            <person name="Hu Y."/>
            <person name="Li R."/>
            <person name="Zhang F."/>
            <person name="Lei H."/>
            <person name="Li X."/>
            <person name="Hu X."/>
            <person name="Liang C."/>
            <person name="Xu J."/>
            <person name="Wu Z."/>
            <person name="Yu X."/>
        </authorList>
    </citation>
    <scope>NUCLEOTIDE SEQUENCE</scope>
    <source>
        <strain>Henan</strain>
    </source>
</reference>
<reference evidence="1" key="1">
    <citation type="journal article" date="2011" name="Genome Biol.">
        <title>The draft genome of the carcinogenic human liver fluke Clonorchis sinensis.</title>
        <authorList>
            <person name="Wang X."/>
            <person name="Chen W."/>
            <person name="Huang Y."/>
            <person name="Sun J."/>
            <person name="Men J."/>
            <person name="Liu H."/>
            <person name="Luo F."/>
            <person name="Guo L."/>
            <person name="Lv X."/>
            <person name="Deng C."/>
            <person name="Zhou C."/>
            <person name="Fan Y."/>
            <person name="Li X."/>
            <person name="Huang L."/>
            <person name="Hu Y."/>
            <person name="Liang C."/>
            <person name="Hu X."/>
            <person name="Xu J."/>
            <person name="Yu X."/>
        </authorList>
    </citation>
    <scope>NUCLEOTIDE SEQUENCE [LARGE SCALE GENOMIC DNA]</scope>
    <source>
        <strain evidence="1">Henan</strain>
    </source>
</reference>
<name>G7Y2N6_CLOSI</name>
<dbReference type="AlphaFoldDB" id="G7Y2N6"/>
<proteinExistence type="predicted"/>
<dbReference type="EMBL" id="DF142831">
    <property type="protein sequence ID" value="GAA47223.1"/>
    <property type="molecule type" value="Genomic_DNA"/>
</dbReference>
<feature type="non-terminal residue" evidence="1">
    <location>
        <position position="341"/>
    </location>
</feature>
<keyword evidence="2" id="KW-1185">Reference proteome</keyword>
<accession>G7Y2N6</accession>
<dbReference type="Proteomes" id="UP000008909">
    <property type="component" value="Unassembled WGS sequence"/>
</dbReference>
<sequence>MSAHHRHTKRPRVTLELVAGVAFIRQYETETDSSSDISNSCLTIWKAIEENFSNLINPEICDLDEDTYACSHGSTDRRVAGDSVIEYCILLAEDFISWINKFNERREYAFTSRIQKYTTSPTLLSFQQQESKKSALFQLANNVLKNTVRHEPTKVETAYSDSSSQLGYAPKTDIMQSALATTLTSLMTQLQTKWGEIEKQIQPIDPIENQNFLFRVTSGGFYVFVRKVGCWVKFILLFPTYQFVAASYDKMLVFGMPMQTDILQSPPVSNASGVEVHQKLFMADIEYADKIAILESKTVAMPASNSGSRFSMRFTPAKCKVLLQDCVGLNPKLMLADKPIE</sequence>
<protein>
    <submittedName>
        <fullName evidence="1">Uncharacterized protein</fullName>
    </submittedName>
</protein>
<gene>
    <name evidence="1" type="ORF">CLF_100101</name>
</gene>